<dbReference type="Gene3D" id="1.10.10.10">
    <property type="entry name" value="Winged helix-like DNA-binding domain superfamily/Winged helix DNA-binding domain"/>
    <property type="match status" value="1"/>
</dbReference>
<keyword evidence="6" id="KW-1185">Reference proteome</keyword>
<keyword evidence="1" id="KW-0805">Transcription regulation</keyword>
<keyword evidence="3" id="KW-0804">Transcription</keyword>
<dbReference type="InterPro" id="IPR000835">
    <property type="entry name" value="HTH_MarR-typ"/>
</dbReference>
<comment type="caution">
    <text evidence="5">The sequence shown here is derived from an EMBL/GenBank/DDBJ whole genome shotgun (WGS) entry which is preliminary data.</text>
</comment>
<dbReference type="Proteomes" id="UP000316008">
    <property type="component" value="Unassembled WGS sequence"/>
</dbReference>
<evidence type="ECO:0000259" key="4">
    <source>
        <dbReference type="PROSITE" id="PS50995"/>
    </source>
</evidence>
<dbReference type="Pfam" id="PF01047">
    <property type="entry name" value="MarR"/>
    <property type="match status" value="1"/>
</dbReference>
<evidence type="ECO:0000313" key="5">
    <source>
        <dbReference type="EMBL" id="TSJ46669.1"/>
    </source>
</evidence>
<evidence type="ECO:0000256" key="1">
    <source>
        <dbReference type="ARBA" id="ARBA00023015"/>
    </source>
</evidence>
<dbReference type="PROSITE" id="PS50995">
    <property type="entry name" value="HTH_MARR_2"/>
    <property type="match status" value="1"/>
</dbReference>
<evidence type="ECO:0000313" key="6">
    <source>
        <dbReference type="Proteomes" id="UP000316008"/>
    </source>
</evidence>
<dbReference type="PRINTS" id="PR00598">
    <property type="entry name" value="HTHMARR"/>
</dbReference>
<dbReference type="GO" id="GO:0003677">
    <property type="term" value="F:DNA binding"/>
    <property type="evidence" value="ECO:0007669"/>
    <property type="project" value="UniProtKB-KW"/>
</dbReference>
<dbReference type="AlphaFoldDB" id="A0A556N3N2"/>
<dbReference type="GO" id="GO:0003700">
    <property type="term" value="F:DNA-binding transcription factor activity"/>
    <property type="evidence" value="ECO:0007669"/>
    <property type="project" value="InterPro"/>
</dbReference>
<sequence>MIEIENTNMAKLVELIDSIKDMRFIIQAYFKKQLKNNELGITVEMLEVLMLLSRSAQINQKEIADRVRKNKANLTPIIHKLSIKGLLLRQEDPSDRRNNIISLTDKGKSLCRSYNKMFEEFYANFLKEVDIQNLNKTITMLKNIGRQVSKLH</sequence>
<feature type="domain" description="HTH marR-type" evidence="4">
    <location>
        <begin position="9"/>
        <end position="146"/>
    </location>
</feature>
<dbReference type="EMBL" id="VLPL01000002">
    <property type="protein sequence ID" value="TSJ46669.1"/>
    <property type="molecule type" value="Genomic_DNA"/>
</dbReference>
<gene>
    <name evidence="5" type="ORF">FO442_05780</name>
</gene>
<accession>A0A556N3N2</accession>
<dbReference type="InterPro" id="IPR036390">
    <property type="entry name" value="WH_DNA-bd_sf"/>
</dbReference>
<organism evidence="5 6">
    <name type="scientific">Fluviicola chungangensis</name>
    <dbReference type="NCBI Taxonomy" id="2597671"/>
    <lineage>
        <taxon>Bacteria</taxon>
        <taxon>Pseudomonadati</taxon>
        <taxon>Bacteroidota</taxon>
        <taxon>Flavobacteriia</taxon>
        <taxon>Flavobacteriales</taxon>
        <taxon>Crocinitomicaceae</taxon>
        <taxon>Fluviicola</taxon>
    </lineage>
</organism>
<protein>
    <submittedName>
        <fullName evidence="5">MarR family transcriptional regulator</fullName>
    </submittedName>
</protein>
<dbReference type="PANTHER" id="PTHR42756:SF1">
    <property type="entry name" value="TRANSCRIPTIONAL REPRESSOR OF EMRAB OPERON"/>
    <property type="match status" value="1"/>
</dbReference>
<proteinExistence type="predicted"/>
<dbReference type="InterPro" id="IPR036388">
    <property type="entry name" value="WH-like_DNA-bd_sf"/>
</dbReference>
<dbReference type="PANTHER" id="PTHR42756">
    <property type="entry name" value="TRANSCRIPTIONAL REGULATOR, MARR"/>
    <property type="match status" value="1"/>
</dbReference>
<dbReference type="SMART" id="SM00347">
    <property type="entry name" value="HTH_MARR"/>
    <property type="match status" value="1"/>
</dbReference>
<dbReference type="SUPFAM" id="SSF46785">
    <property type="entry name" value="Winged helix' DNA-binding domain"/>
    <property type="match status" value="1"/>
</dbReference>
<name>A0A556N3N2_9FLAO</name>
<evidence type="ECO:0000256" key="2">
    <source>
        <dbReference type="ARBA" id="ARBA00023125"/>
    </source>
</evidence>
<dbReference type="RefSeq" id="WP_144332206.1">
    <property type="nucleotide sequence ID" value="NZ_VLPL01000002.1"/>
</dbReference>
<keyword evidence="2" id="KW-0238">DNA-binding</keyword>
<dbReference type="OrthoDB" id="996843at2"/>
<reference evidence="5 6" key="1">
    <citation type="submission" date="2019-07" db="EMBL/GenBank/DDBJ databases">
        <authorList>
            <person name="Huq M.A."/>
        </authorList>
    </citation>
    <scope>NUCLEOTIDE SEQUENCE [LARGE SCALE GENOMIC DNA]</scope>
    <source>
        <strain evidence="5 6">MAH-3</strain>
    </source>
</reference>
<evidence type="ECO:0000256" key="3">
    <source>
        <dbReference type="ARBA" id="ARBA00023163"/>
    </source>
</evidence>